<proteinExistence type="predicted"/>
<accession>A0A246BKR1</accession>
<evidence type="ECO:0000313" key="2">
    <source>
        <dbReference type="Proteomes" id="UP000197208"/>
    </source>
</evidence>
<name>A0A246BKR1_9DEIO</name>
<comment type="caution">
    <text evidence="1">The sequence shown here is derived from an EMBL/GenBank/DDBJ whole genome shotgun (WGS) entry which is preliminary data.</text>
</comment>
<dbReference type="OrthoDB" id="71110at2"/>
<protein>
    <submittedName>
        <fullName evidence="1">Uncharacterized protein</fullName>
    </submittedName>
</protein>
<sequence>MTDINADPAAGLRWRALETRVGLDQLPAFHRAFLTWRGVEGAEGMPLRRVQQRVEAELNRLVQAGQATRDGEDWHLSPDALAGFGAAQAFLD</sequence>
<organism evidence="1 2">
    <name type="scientific">Deinococcus indicus</name>
    <dbReference type="NCBI Taxonomy" id="223556"/>
    <lineage>
        <taxon>Bacteria</taxon>
        <taxon>Thermotogati</taxon>
        <taxon>Deinococcota</taxon>
        <taxon>Deinococci</taxon>
        <taxon>Deinococcales</taxon>
        <taxon>Deinococcaceae</taxon>
        <taxon>Deinococcus</taxon>
    </lineage>
</organism>
<dbReference type="EMBL" id="NHMK01000014">
    <property type="protein sequence ID" value="OWL95895.1"/>
    <property type="molecule type" value="Genomic_DNA"/>
</dbReference>
<dbReference type="AlphaFoldDB" id="A0A246BKR1"/>
<keyword evidence="2" id="KW-1185">Reference proteome</keyword>
<gene>
    <name evidence="1" type="ORF">CBQ26_11550</name>
</gene>
<dbReference type="Proteomes" id="UP000197208">
    <property type="component" value="Unassembled WGS sequence"/>
</dbReference>
<evidence type="ECO:0000313" key="1">
    <source>
        <dbReference type="EMBL" id="OWL95895.1"/>
    </source>
</evidence>
<reference evidence="1 2" key="1">
    <citation type="submission" date="2017-05" db="EMBL/GenBank/DDBJ databases">
        <title>De novo genome assembly of Deniococcus indicus strain DR1.</title>
        <authorList>
            <person name="Chauhan D."/>
            <person name="Yennamalli R.M."/>
            <person name="Priyadarshini R."/>
        </authorList>
    </citation>
    <scope>NUCLEOTIDE SEQUENCE [LARGE SCALE GENOMIC DNA]</scope>
    <source>
        <strain evidence="1 2">DR1</strain>
    </source>
</reference>
<dbReference type="RefSeq" id="WP_088248786.1">
    <property type="nucleotide sequence ID" value="NZ_BNAM01000006.1"/>
</dbReference>